<dbReference type="EMBL" id="JAVREJ010000006">
    <property type="protein sequence ID" value="MDT0350203.1"/>
    <property type="molecule type" value="Genomic_DNA"/>
</dbReference>
<dbReference type="PANTHER" id="PTHR33164">
    <property type="entry name" value="TRANSCRIPTIONAL REGULATOR, MARR FAMILY"/>
    <property type="match status" value="1"/>
</dbReference>
<dbReference type="PANTHER" id="PTHR33164:SF99">
    <property type="entry name" value="MARR FAMILY REGULATORY PROTEIN"/>
    <property type="match status" value="1"/>
</dbReference>
<keyword evidence="3" id="KW-1185">Reference proteome</keyword>
<evidence type="ECO:0000259" key="1">
    <source>
        <dbReference type="PROSITE" id="PS50995"/>
    </source>
</evidence>
<gene>
    <name evidence="2" type="ORF">RM445_11780</name>
</gene>
<organism evidence="2 3">
    <name type="scientific">Pseudonocardia charpentierae</name>
    <dbReference type="NCBI Taxonomy" id="3075545"/>
    <lineage>
        <taxon>Bacteria</taxon>
        <taxon>Bacillati</taxon>
        <taxon>Actinomycetota</taxon>
        <taxon>Actinomycetes</taxon>
        <taxon>Pseudonocardiales</taxon>
        <taxon>Pseudonocardiaceae</taxon>
        <taxon>Pseudonocardia</taxon>
    </lineage>
</organism>
<reference evidence="3" key="1">
    <citation type="submission" date="2023-07" db="EMBL/GenBank/DDBJ databases">
        <title>30 novel species of actinomycetes from the DSMZ collection.</title>
        <authorList>
            <person name="Nouioui I."/>
        </authorList>
    </citation>
    <scope>NUCLEOTIDE SEQUENCE [LARGE SCALE GENOMIC DNA]</scope>
    <source>
        <strain evidence="3">DSM 45834</strain>
    </source>
</reference>
<dbReference type="InterPro" id="IPR036388">
    <property type="entry name" value="WH-like_DNA-bd_sf"/>
</dbReference>
<dbReference type="InterPro" id="IPR036390">
    <property type="entry name" value="WH_DNA-bd_sf"/>
</dbReference>
<evidence type="ECO:0000313" key="2">
    <source>
        <dbReference type="EMBL" id="MDT0350203.1"/>
    </source>
</evidence>
<protein>
    <submittedName>
        <fullName evidence="2">MarR family transcriptional regulator</fullName>
    </submittedName>
</protein>
<name>A0ABU2N9P3_9PSEU</name>
<dbReference type="Gene3D" id="1.10.10.10">
    <property type="entry name" value="Winged helix-like DNA-binding domain superfamily/Winged helix DNA-binding domain"/>
    <property type="match status" value="1"/>
</dbReference>
<accession>A0ABU2N9P3</accession>
<dbReference type="RefSeq" id="WP_311556222.1">
    <property type="nucleotide sequence ID" value="NZ_JAVREJ010000006.1"/>
</dbReference>
<dbReference type="SMART" id="SM00347">
    <property type="entry name" value="HTH_MARR"/>
    <property type="match status" value="1"/>
</dbReference>
<proteinExistence type="predicted"/>
<evidence type="ECO:0000313" key="3">
    <source>
        <dbReference type="Proteomes" id="UP001183202"/>
    </source>
</evidence>
<dbReference type="InterPro" id="IPR039422">
    <property type="entry name" value="MarR/SlyA-like"/>
</dbReference>
<comment type="caution">
    <text evidence="2">The sequence shown here is derived from an EMBL/GenBank/DDBJ whole genome shotgun (WGS) entry which is preliminary data.</text>
</comment>
<feature type="domain" description="HTH marR-type" evidence="1">
    <location>
        <begin position="32"/>
        <end position="164"/>
    </location>
</feature>
<dbReference type="PROSITE" id="PS50995">
    <property type="entry name" value="HTH_MARR_2"/>
    <property type="match status" value="1"/>
</dbReference>
<dbReference type="Proteomes" id="UP001183202">
    <property type="component" value="Unassembled WGS sequence"/>
</dbReference>
<dbReference type="Pfam" id="PF01047">
    <property type="entry name" value="MarR"/>
    <property type="match status" value="1"/>
</dbReference>
<dbReference type="SUPFAM" id="SSF46785">
    <property type="entry name" value="Winged helix' DNA-binding domain"/>
    <property type="match status" value="1"/>
</dbReference>
<sequence length="173" mass="18824">MDAVKQDDVADLAAPTQAPEPRWLEGIERDAWLSLIGVIIRLPAALDAQLQRDAGLSHFEYTVMVNLSNADDHVLRMSQLAALCHSSLSRLSHVVARLERRGWLRRDPCPDDGRATLATLTDDGFAKLASAAPGHVDAVRAYVIDALDPEQLGQLSALGDTILGRLDGDTPRR</sequence>
<dbReference type="InterPro" id="IPR000835">
    <property type="entry name" value="HTH_MarR-typ"/>
</dbReference>